<sequence>MLSLNMARLSKVLPPRPVRFNLIPSLSCASDSSVCMTVKVVCHPTTGKSKGYGFVKFPSQEEAAAALNKMNGEVLDERSIRVQYANSG</sequence>
<evidence type="ECO:0000256" key="1">
    <source>
        <dbReference type="ARBA" id="ARBA00022884"/>
    </source>
</evidence>
<dbReference type="SMART" id="SM00360">
    <property type="entry name" value="RRM"/>
    <property type="match status" value="1"/>
</dbReference>
<gene>
    <name evidence="4" type="ORF">EJB05_19025</name>
</gene>
<name>A0A5J9VMP9_9POAL</name>
<dbReference type="Gene3D" id="3.30.70.330">
    <property type="match status" value="1"/>
</dbReference>
<dbReference type="InterPro" id="IPR035979">
    <property type="entry name" value="RBD_domain_sf"/>
</dbReference>
<organism evidence="4 5">
    <name type="scientific">Eragrostis curvula</name>
    <name type="common">weeping love grass</name>
    <dbReference type="NCBI Taxonomy" id="38414"/>
    <lineage>
        <taxon>Eukaryota</taxon>
        <taxon>Viridiplantae</taxon>
        <taxon>Streptophyta</taxon>
        <taxon>Embryophyta</taxon>
        <taxon>Tracheophyta</taxon>
        <taxon>Spermatophyta</taxon>
        <taxon>Magnoliopsida</taxon>
        <taxon>Liliopsida</taxon>
        <taxon>Poales</taxon>
        <taxon>Poaceae</taxon>
        <taxon>PACMAD clade</taxon>
        <taxon>Chloridoideae</taxon>
        <taxon>Eragrostideae</taxon>
        <taxon>Eragrostidinae</taxon>
        <taxon>Eragrostis</taxon>
    </lineage>
</organism>
<feature type="domain" description="RRM" evidence="3">
    <location>
        <begin position="1"/>
        <end position="87"/>
    </location>
</feature>
<reference evidence="4 5" key="1">
    <citation type="journal article" date="2019" name="Sci. Rep.">
        <title>A high-quality genome of Eragrostis curvula grass provides insights into Poaceae evolution and supports new strategies to enhance forage quality.</title>
        <authorList>
            <person name="Carballo J."/>
            <person name="Santos B.A.C.M."/>
            <person name="Zappacosta D."/>
            <person name="Garbus I."/>
            <person name="Selva J.P."/>
            <person name="Gallo C.A."/>
            <person name="Diaz A."/>
            <person name="Albertini E."/>
            <person name="Caccamo M."/>
            <person name="Echenique V."/>
        </authorList>
    </citation>
    <scope>NUCLEOTIDE SEQUENCE [LARGE SCALE GENOMIC DNA]</scope>
    <source>
        <strain evidence="5">cv. Victoria</strain>
        <tissue evidence="4">Leaf</tissue>
    </source>
</reference>
<dbReference type="InterPro" id="IPR000504">
    <property type="entry name" value="RRM_dom"/>
</dbReference>
<proteinExistence type="predicted"/>
<dbReference type="GO" id="GO:0003723">
    <property type="term" value="F:RNA binding"/>
    <property type="evidence" value="ECO:0007669"/>
    <property type="project" value="UniProtKB-UniRule"/>
</dbReference>
<evidence type="ECO:0000313" key="5">
    <source>
        <dbReference type="Proteomes" id="UP000324897"/>
    </source>
</evidence>
<keyword evidence="1 2" id="KW-0694">RNA-binding</keyword>
<dbReference type="Proteomes" id="UP000324897">
    <property type="component" value="Unassembled WGS sequence"/>
</dbReference>
<dbReference type="InterPro" id="IPR012677">
    <property type="entry name" value="Nucleotide-bd_a/b_plait_sf"/>
</dbReference>
<evidence type="ECO:0000259" key="3">
    <source>
        <dbReference type="PROSITE" id="PS50102"/>
    </source>
</evidence>
<protein>
    <recommendedName>
        <fullName evidence="3">RRM domain-containing protein</fullName>
    </recommendedName>
</protein>
<dbReference type="OrthoDB" id="439808at2759"/>
<dbReference type="PROSITE" id="PS50102">
    <property type="entry name" value="RRM"/>
    <property type="match status" value="1"/>
</dbReference>
<evidence type="ECO:0000313" key="4">
    <source>
        <dbReference type="EMBL" id="TVU37058.1"/>
    </source>
</evidence>
<dbReference type="EMBL" id="RWGY01000009">
    <property type="protein sequence ID" value="TVU37058.1"/>
    <property type="molecule type" value="Genomic_DNA"/>
</dbReference>
<dbReference type="PANTHER" id="PTHR48027">
    <property type="entry name" value="HETEROGENEOUS NUCLEAR RIBONUCLEOPROTEIN 87F-RELATED"/>
    <property type="match status" value="1"/>
</dbReference>
<accession>A0A5J9VMP9</accession>
<comment type="caution">
    <text evidence="4">The sequence shown here is derived from an EMBL/GenBank/DDBJ whole genome shotgun (WGS) entry which is preliminary data.</text>
</comment>
<dbReference type="SUPFAM" id="SSF54928">
    <property type="entry name" value="RNA-binding domain, RBD"/>
    <property type="match status" value="1"/>
</dbReference>
<dbReference type="Gramene" id="TVU37058">
    <property type="protein sequence ID" value="TVU37058"/>
    <property type="gene ID" value="EJB05_19025"/>
</dbReference>
<keyword evidence="5" id="KW-1185">Reference proteome</keyword>
<dbReference type="InterPro" id="IPR052462">
    <property type="entry name" value="SLIRP/GR-RBP-like"/>
</dbReference>
<evidence type="ECO:0000256" key="2">
    <source>
        <dbReference type="PROSITE-ProRule" id="PRU00176"/>
    </source>
</evidence>
<dbReference type="AlphaFoldDB" id="A0A5J9VMP9"/>
<dbReference type="Pfam" id="PF00076">
    <property type="entry name" value="RRM_1"/>
    <property type="match status" value="1"/>
</dbReference>